<evidence type="ECO:0000313" key="2">
    <source>
        <dbReference type="EMBL" id="GIH11795.1"/>
    </source>
</evidence>
<keyword evidence="1" id="KW-1133">Transmembrane helix</keyword>
<evidence type="ECO:0000313" key="3">
    <source>
        <dbReference type="Proteomes" id="UP000612899"/>
    </source>
</evidence>
<dbReference type="EMBL" id="BONY01000172">
    <property type="protein sequence ID" value="GIH11795.1"/>
    <property type="molecule type" value="Genomic_DNA"/>
</dbReference>
<feature type="transmembrane region" description="Helical" evidence="1">
    <location>
        <begin position="34"/>
        <end position="57"/>
    </location>
</feature>
<evidence type="ECO:0000256" key="1">
    <source>
        <dbReference type="SAM" id="Phobius"/>
    </source>
</evidence>
<sequence length="337" mass="35954">MWLGYSGMYATISGLARPRWVLSWQRRLGGRYNLAAALIAALVFALTVAGLVGLAIIRVLAAMPSEGEAMAIAQIAMLKAPVNLPGGVVYCDRVCPVDWYLHGDQVASFDDDILENLAPSFDVRGLLPPGVHPLDDHVAVAYPMEFQNVGTFLRAARQRLATAGWAFNALSDDSSYTSVWAAKDDLVVRVYTTTAPYGRGETALIEVSANFPVYGAAFIGLGFLLSLPAGWALTTRTLQRARRSRMQIKSLIVIAGSLVLPAICIALIGMAVAGFVALTDDLSITDLLLPAATLSVLSDIPVVIPATATAIVLMLLLTSVPLARQMRAAGRARFWAG</sequence>
<keyword evidence="3" id="KW-1185">Reference proteome</keyword>
<gene>
    <name evidence="2" type="ORF">Rhe02_98620</name>
</gene>
<accession>A0A8J3QL94</accession>
<keyword evidence="1" id="KW-0812">Transmembrane</keyword>
<dbReference type="AlphaFoldDB" id="A0A8J3QL94"/>
<dbReference type="Proteomes" id="UP000612899">
    <property type="component" value="Unassembled WGS sequence"/>
</dbReference>
<feature type="transmembrane region" description="Helical" evidence="1">
    <location>
        <begin position="211"/>
        <end position="231"/>
    </location>
</feature>
<proteinExistence type="predicted"/>
<protein>
    <submittedName>
        <fullName evidence="2">Uncharacterized protein</fullName>
    </submittedName>
</protein>
<name>A0A8J3QL94_9ACTN</name>
<keyword evidence="1" id="KW-0472">Membrane</keyword>
<comment type="caution">
    <text evidence="2">The sequence shown here is derived from an EMBL/GenBank/DDBJ whole genome shotgun (WGS) entry which is preliminary data.</text>
</comment>
<feature type="transmembrane region" description="Helical" evidence="1">
    <location>
        <begin position="302"/>
        <end position="323"/>
    </location>
</feature>
<organism evidence="2 3">
    <name type="scientific">Rhizocola hellebori</name>
    <dbReference type="NCBI Taxonomy" id="1392758"/>
    <lineage>
        <taxon>Bacteria</taxon>
        <taxon>Bacillati</taxon>
        <taxon>Actinomycetota</taxon>
        <taxon>Actinomycetes</taxon>
        <taxon>Micromonosporales</taxon>
        <taxon>Micromonosporaceae</taxon>
        <taxon>Rhizocola</taxon>
    </lineage>
</organism>
<feature type="transmembrane region" description="Helical" evidence="1">
    <location>
        <begin position="251"/>
        <end position="278"/>
    </location>
</feature>
<reference evidence="2" key="1">
    <citation type="submission" date="2021-01" db="EMBL/GenBank/DDBJ databases">
        <title>Whole genome shotgun sequence of Rhizocola hellebori NBRC 109834.</title>
        <authorList>
            <person name="Komaki H."/>
            <person name="Tamura T."/>
        </authorList>
    </citation>
    <scope>NUCLEOTIDE SEQUENCE</scope>
    <source>
        <strain evidence="2">NBRC 109834</strain>
    </source>
</reference>